<evidence type="ECO:0000256" key="8">
    <source>
        <dbReference type="ARBA" id="ARBA00022884"/>
    </source>
</evidence>
<comment type="subcellular location">
    <subcellularLocation>
        <location evidence="2">Cytoplasm</location>
    </subcellularLocation>
    <subcellularLocation>
        <location evidence="1">Nucleus</location>
    </subcellularLocation>
</comment>
<evidence type="ECO:0000256" key="6">
    <source>
        <dbReference type="ARBA" id="ARBA00022664"/>
    </source>
</evidence>
<evidence type="ECO:0000256" key="10">
    <source>
        <dbReference type="ARBA" id="ARBA00023187"/>
    </source>
</evidence>
<keyword evidence="11" id="KW-0539">Nucleus</keyword>
<evidence type="ECO:0000256" key="9">
    <source>
        <dbReference type="ARBA" id="ARBA00023054"/>
    </source>
</evidence>
<evidence type="ECO:0000256" key="2">
    <source>
        <dbReference type="ARBA" id="ARBA00004496"/>
    </source>
</evidence>
<keyword evidence="5" id="KW-0963">Cytoplasm</keyword>
<dbReference type="GO" id="GO:1990904">
    <property type="term" value="C:ribonucleoprotein complex"/>
    <property type="evidence" value="ECO:0007669"/>
    <property type="project" value="UniProtKB-KW"/>
</dbReference>
<accession>A0ABX6EU39</accession>
<protein>
    <recommendedName>
        <fullName evidence="4">U1 small nuclear ribonucleoprotein component SNU71</fullName>
    </recommendedName>
</protein>
<keyword evidence="10" id="KW-0508">mRNA splicing</keyword>
<dbReference type="InterPro" id="IPR057543">
    <property type="entry name" value="SNU71_N"/>
</dbReference>
<feature type="compositionally biased region" description="Acidic residues" evidence="14">
    <location>
        <begin position="483"/>
        <end position="497"/>
    </location>
</feature>
<evidence type="ECO:0000313" key="17">
    <source>
        <dbReference type="Proteomes" id="UP000422736"/>
    </source>
</evidence>
<evidence type="ECO:0000256" key="12">
    <source>
        <dbReference type="ARBA" id="ARBA00023274"/>
    </source>
</evidence>
<keyword evidence="7" id="KW-0747">Spliceosome</keyword>
<evidence type="ECO:0000313" key="16">
    <source>
        <dbReference type="EMBL" id="QGN15798.1"/>
    </source>
</evidence>
<evidence type="ECO:0000256" key="14">
    <source>
        <dbReference type="SAM" id="MobiDB-lite"/>
    </source>
</evidence>
<keyword evidence="6" id="KW-0507">mRNA processing</keyword>
<gene>
    <name evidence="16" type="primary">SNU71</name>
    <name evidence="16" type="ORF">FIM1_2494</name>
</gene>
<feature type="compositionally biased region" description="Acidic residues" evidence="14">
    <location>
        <begin position="321"/>
        <end position="351"/>
    </location>
</feature>
<evidence type="ECO:0000256" key="3">
    <source>
        <dbReference type="ARBA" id="ARBA00005544"/>
    </source>
</evidence>
<feature type="region of interest" description="Disordered" evidence="14">
    <location>
        <begin position="302"/>
        <end position="351"/>
    </location>
</feature>
<dbReference type="SMART" id="SM00311">
    <property type="entry name" value="PWI"/>
    <property type="match status" value="1"/>
</dbReference>
<evidence type="ECO:0000256" key="13">
    <source>
        <dbReference type="ARBA" id="ARBA00025004"/>
    </source>
</evidence>
<dbReference type="Pfam" id="PF24825">
    <property type="entry name" value="SNU71_RBD"/>
    <property type="match status" value="1"/>
</dbReference>
<dbReference type="Proteomes" id="UP000422736">
    <property type="component" value="Chromosome 4"/>
</dbReference>
<feature type="region of interest" description="Disordered" evidence="14">
    <location>
        <begin position="52"/>
        <end position="84"/>
    </location>
</feature>
<dbReference type="InterPro" id="IPR057542">
    <property type="entry name" value="SNU71_RBD"/>
</dbReference>
<evidence type="ECO:0000256" key="11">
    <source>
        <dbReference type="ARBA" id="ARBA00023242"/>
    </source>
</evidence>
<proteinExistence type="inferred from homology"/>
<evidence type="ECO:0000259" key="15">
    <source>
        <dbReference type="SMART" id="SM00311"/>
    </source>
</evidence>
<dbReference type="EMBL" id="CP015057">
    <property type="protein sequence ID" value="QGN15798.1"/>
    <property type="molecule type" value="Genomic_DNA"/>
</dbReference>
<name>A0ABX6EU39_KLUMA</name>
<evidence type="ECO:0000256" key="1">
    <source>
        <dbReference type="ARBA" id="ARBA00004123"/>
    </source>
</evidence>
<organism evidence="16 17">
    <name type="scientific">Kluyveromyces marxianus</name>
    <name type="common">Yeast</name>
    <name type="synonym">Candida kefyr</name>
    <dbReference type="NCBI Taxonomy" id="4911"/>
    <lineage>
        <taxon>Eukaryota</taxon>
        <taxon>Fungi</taxon>
        <taxon>Dikarya</taxon>
        <taxon>Ascomycota</taxon>
        <taxon>Saccharomycotina</taxon>
        <taxon>Saccharomycetes</taxon>
        <taxon>Saccharomycetales</taxon>
        <taxon>Saccharomycetaceae</taxon>
        <taxon>Kluyveromyces</taxon>
    </lineage>
</organism>
<comment type="function">
    <text evidence="13">Component of the U1 snRNP particle, which recognizes and binds the 5'-splice site of pre-mRNA. Together with other non-snRNP factors, U1 snRNP forms the spliceosomal commitment complex, that targets pre-mRNA to the splicing pathway.</text>
</comment>
<dbReference type="Gene3D" id="1.20.1390.10">
    <property type="entry name" value="PWI domain"/>
    <property type="match status" value="1"/>
</dbReference>
<dbReference type="Pfam" id="PF24826">
    <property type="entry name" value="SNU71_N"/>
    <property type="match status" value="1"/>
</dbReference>
<keyword evidence="12 16" id="KW-0687">Ribonucleoprotein</keyword>
<feature type="compositionally biased region" description="Basic and acidic residues" evidence="14">
    <location>
        <begin position="52"/>
        <end position="72"/>
    </location>
</feature>
<feature type="compositionally biased region" description="Polar residues" evidence="14">
    <location>
        <begin position="73"/>
        <end position="84"/>
    </location>
</feature>
<sequence length="572" mass="66078">MDTVIFVSPVFYFQDHSNIERWKSTKPKPGYVPILNSDLAKFEQTLKQAHGEYVRKTTDGKEQTDKDAKNKNSGDGNTDNSDTSSLKSRFVDLQSFLPISLEQQLHTVCLGHVPLGLGVKGIDKVMEKLEQVFMKSLNAASKTEYIKQWSYVDCVNSLTVYVSFREELAKDYGEIIGLIQQLLDGNSDGVSLFMDENTSRYVSDLKQDSSSTVDDSVKDEFWQLVDVLKAGPDSNNTHDKGSSVEYTVDMSTLSDLPSSSLDQLCKDIIEFRTRVITLEKEKRNKELIEAEKRRRQHLKQIFDKIKNAEGSSKSDRKNADDNEGDDDEEDDDDDDDDEDDNEYQDEKDDYEVEQKRLKAETETQQNAYDNLVHEFQNKMLVEYSSLRQELHRLQNYETQLHKNRGPLLKEFMHLASDPHYDHHRAYKETEQKADEQDRALEAKELEDRKQDSTTTPVTDSKPNAESAEPKIKLALRQQKQEEITEEEEQEEQEDQEVPEFLQKVELLKKSGAVDELVKEFLGVYEPDLVEYIFDNIREHQSRETLEKELAETFDDDSPVLVDRIWTAMEIDA</sequence>
<evidence type="ECO:0000256" key="4">
    <source>
        <dbReference type="ARBA" id="ARBA00014280"/>
    </source>
</evidence>
<evidence type="ECO:0000256" key="7">
    <source>
        <dbReference type="ARBA" id="ARBA00022728"/>
    </source>
</evidence>
<evidence type="ECO:0000256" key="5">
    <source>
        <dbReference type="ARBA" id="ARBA00022490"/>
    </source>
</evidence>
<feature type="compositionally biased region" description="Basic and acidic residues" evidence="14">
    <location>
        <begin position="302"/>
        <end position="320"/>
    </location>
</feature>
<keyword evidence="9" id="KW-0175">Coiled coil</keyword>
<dbReference type="InterPro" id="IPR002483">
    <property type="entry name" value="PWI_dom"/>
</dbReference>
<feature type="region of interest" description="Disordered" evidence="14">
    <location>
        <begin position="443"/>
        <end position="497"/>
    </location>
</feature>
<reference evidence="16 17" key="1">
    <citation type="submission" date="2016-03" db="EMBL/GenBank/DDBJ databases">
        <title>How can Kluyveromyces marxianus grow so fast - potential evolutionary course in Saccharomyces Complex revealed by comparative genomics.</title>
        <authorList>
            <person name="Mo W."/>
            <person name="Lu W."/>
            <person name="Yang X."/>
            <person name="Qi J."/>
            <person name="Lv H."/>
        </authorList>
    </citation>
    <scope>NUCLEOTIDE SEQUENCE [LARGE SCALE GENOMIC DNA]</scope>
    <source>
        <strain evidence="16 17">FIM1</strain>
    </source>
</reference>
<comment type="similarity">
    <text evidence="3">Belongs to the SNU71 family.</text>
</comment>
<feature type="domain" description="PWI" evidence="15">
    <location>
        <begin position="501"/>
        <end position="572"/>
    </location>
</feature>
<feature type="compositionally biased region" description="Polar residues" evidence="14">
    <location>
        <begin position="452"/>
        <end position="463"/>
    </location>
</feature>
<keyword evidence="8" id="KW-0694">RNA-binding</keyword>
<keyword evidence="17" id="KW-1185">Reference proteome</keyword>